<evidence type="ECO:0000313" key="6">
    <source>
        <dbReference type="Ensembl" id="ENSCSEP00000002349.1"/>
    </source>
</evidence>
<evidence type="ECO:0000313" key="7">
    <source>
        <dbReference type="Proteomes" id="UP000265120"/>
    </source>
</evidence>
<dbReference type="InterPro" id="IPR012677">
    <property type="entry name" value="Nucleotide-bd_a/b_plait_sf"/>
</dbReference>
<dbReference type="PROSITE" id="PS50102">
    <property type="entry name" value="RRM"/>
    <property type="match status" value="2"/>
</dbReference>
<protein>
    <submittedName>
        <fullName evidence="6">RNA binding motif protein 12Ba</fullName>
    </submittedName>
</protein>
<proteinExistence type="predicted"/>
<dbReference type="Pfam" id="PF00076">
    <property type="entry name" value="RRM_1"/>
    <property type="match status" value="1"/>
</dbReference>
<feature type="domain" description="RRM" evidence="5">
    <location>
        <begin position="260"/>
        <end position="337"/>
    </location>
</feature>
<evidence type="ECO:0000259" key="5">
    <source>
        <dbReference type="PROSITE" id="PS50102"/>
    </source>
</evidence>
<dbReference type="GeneTree" id="ENSGT00940000158322"/>
<feature type="region of interest" description="Disordered" evidence="4">
    <location>
        <begin position="83"/>
        <end position="102"/>
    </location>
</feature>
<dbReference type="STRING" id="244447.ENSCSEP00000002349"/>
<reference evidence="6 7" key="1">
    <citation type="journal article" date="2014" name="Nat. Genet.">
        <title>Whole-genome sequence of a flatfish provides insights into ZW sex chromosome evolution and adaptation to a benthic lifestyle.</title>
        <authorList>
            <person name="Chen S."/>
            <person name="Zhang G."/>
            <person name="Shao C."/>
            <person name="Huang Q."/>
            <person name="Liu G."/>
            <person name="Zhang P."/>
            <person name="Song W."/>
            <person name="An N."/>
            <person name="Chalopin D."/>
            <person name="Volff J.N."/>
            <person name="Hong Y."/>
            <person name="Li Q."/>
            <person name="Sha Z."/>
            <person name="Zhou H."/>
            <person name="Xie M."/>
            <person name="Yu Q."/>
            <person name="Liu Y."/>
            <person name="Xiang H."/>
            <person name="Wang N."/>
            <person name="Wu K."/>
            <person name="Yang C."/>
            <person name="Zhou Q."/>
            <person name="Liao X."/>
            <person name="Yang L."/>
            <person name="Hu Q."/>
            <person name="Zhang J."/>
            <person name="Meng L."/>
            <person name="Jin L."/>
            <person name="Tian Y."/>
            <person name="Lian J."/>
            <person name="Yang J."/>
            <person name="Miao G."/>
            <person name="Liu S."/>
            <person name="Liang Z."/>
            <person name="Yan F."/>
            <person name="Li Y."/>
            <person name="Sun B."/>
            <person name="Zhang H."/>
            <person name="Zhang J."/>
            <person name="Zhu Y."/>
            <person name="Du M."/>
            <person name="Zhao Y."/>
            <person name="Schartl M."/>
            <person name="Tang Q."/>
            <person name="Wang J."/>
        </authorList>
    </citation>
    <scope>NUCLEOTIDE SEQUENCE</scope>
</reference>
<dbReference type="Ensembl" id="ENSCSET00000002389.1">
    <property type="protein sequence ID" value="ENSCSEP00000002349.1"/>
    <property type="gene ID" value="ENSCSEG00000001575.1"/>
</dbReference>
<evidence type="ECO:0000256" key="3">
    <source>
        <dbReference type="PROSITE-ProRule" id="PRU00176"/>
    </source>
</evidence>
<evidence type="ECO:0000256" key="4">
    <source>
        <dbReference type="SAM" id="MobiDB-lite"/>
    </source>
</evidence>
<organism evidence="6 7">
    <name type="scientific">Cynoglossus semilaevis</name>
    <name type="common">Tongue sole</name>
    <dbReference type="NCBI Taxonomy" id="244447"/>
    <lineage>
        <taxon>Eukaryota</taxon>
        <taxon>Metazoa</taxon>
        <taxon>Chordata</taxon>
        <taxon>Craniata</taxon>
        <taxon>Vertebrata</taxon>
        <taxon>Euteleostomi</taxon>
        <taxon>Actinopterygii</taxon>
        <taxon>Neopterygii</taxon>
        <taxon>Teleostei</taxon>
        <taxon>Neoteleostei</taxon>
        <taxon>Acanthomorphata</taxon>
        <taxon>Carangaria</taxon>
        <taxon>Pleuronectiformes</taxon>
        <taxon>Pleuronectoidei</taxon>
        <taxon>Cynoglossidae</taxon>
        <taxon>Cynoglossinae</taxon>
        <taxon>Cynoglossus</taxon>
    </lineage>
</organism>
<name>A0A3P8UKH1_CYNSE</name>
<dbReference type="AlphaFoldDB" id="A0A3P8UKH1"/>
<dbReference type="PANTHER" id="PTHR13976">
    <property type="entry name" value="HETEROGENEOUS NUCLEAR RIBONUCLEOPROTEIN-RELATED"/>
    <property type="match status" value="1"/>
</dbReference>
<accession>A0A3P8UKH1</accession>
<reference evidence="6" key="3">
    <citation type="submission" date="2025-09" db="UniProtKB">
        <authorList>
            <consortium name="Ensembl"/>
        </authorList>
    </citation>
    <scope>IDENTIFICATION</scope>
</reference>
<keyword evidence="2 3" id="KW-0694">RNA-binding</keyword>
<feature type="domain" description="RRM" evidence="5">
    <location>
        <begin position="2"/>
        <end position="75"/>
    </location>
</feature>
<evidence type="ECO:0000256" key="1">
    <source>
        <dbReference type="ARBA" id="ARBA00022737"/>
    </source>
</evidence>
<reference evidence="6" key="2">
    <citation type="submission" date="2025-08" db="UniProtKB">
        <authorList>
            <consortium name="Ensembl"/>
        </authorList>
    </citation>
    <scope>IDENTIFICATION</scope>
</reference>
<sequence>MTILRLKGLNVQAGLEDIRKFFKCLYIPDGGVWIVGGSLGEAFIAFTTEKDAQRAMRYSGKALKGSKVILRISSMVLQGLQTKHENGSSQAENNFPTNESPSGTYETVMKAEDLCQNTQPGYVRLFGLPASTTKEDICQFFRSMTVQEVILNVKLGLKYGCLVKFANTQDAHDALYFNGRLLGLACVEVRAATEKLWTSVLQECDNAFHHEGNKEKYSKTCQDIENDKLMSTSPLHIESSSFKRLPHSPRKTKSLLTSKYVVMARNLPKNMTKTEIKELFACPDIAHNNIQILLDKKGNRTDTAFLIFNCIEDYEYAIDLSGCHVGSGTIQVSSVTEEKMRNMMT</sequence>
<dbReference type="Gene3D" id="3.30.70.330">
    <property type="match status" value="3"/>
</dbReference>
<dbReference type="SMART" id="SM00360">
    <property type="entry name" value="RRM"/>
    <property type="match status" value="3"/>
</dbReference>
<dbReference type="SUPFAM" id="SSF54928">
    <property type="entry name" value="RNA-binding domain, RBD"/>
    <property type="match status" value="3"/>
</dbReference>
<dbReference type="GO" id="GO:0003723">
    <property type="term" value="F:RNA binding"/>
    <property type="evidence" value="ECO:0007669"/>
    <property type="project" value="UniProtKB-UniRule"/>
</dbReference>
<dbReference type="InterPro" id="IPR035979">
    <property type="entry name" value="RBD_domain_sf"/>
</dbReference>
<dbReference type="OMA" id="ICTFFKG"/>
<dbReference type="InParanoid" id="A0A3P8UKH1"/>
<evidence type="ECO:0000256" key="2">
    <source>
        <dbReference type="ARBA" id="ARBA00022884"/>
    </source>
</evidence>
<keyword evidence="7" id="KW-1185">Reference proteome</keyword>
<keyword evidence="1" id="KW-0677">Repeat</keyword>
<dbReference type="Proteomes" id="UP000265120">
    <property type="component" value="Chromosome 13"/>
</dbReference>
<dbReference type="InterPro" id="IPR050666">
    <property type="entry name" value="ESRP"/>
</dbReference>
<dbReference type="InterPro" id="IPR000504">
    <property type="entry name" value="RRM_dom"/>
</dbReference>